<name>A0A558A3Q0_9PSEU</name>
<dbReference type="EMBL" id="VJZA01000054">
    <property type="protein sequence ID" value="TVT18911.1"/>
    <property type="molecule type" value="Genomic_DNA"/>
</dbReference>
<dbReference type="RefSeq" id="WP_144642556.1">
    <property type="nucleotide sequence ID" value="NZ_BNAX01000013.1"/>
</dbReference>
<gene>
    <name evidence="1" type="ORF">FNH06_26125</name>
</gene>
<comment type="caution">
    <text evidence="1">The sequence shown here is derived from an EMBL/GenBank/DDBJ whole genome shotgun (WGS) entry which is preliminary data.</text>
</comment>
<keyword evidence="2" id="KW-1185">Reference proteome</keyword>
<dbReference type="Proteomes" id="UP000318578">
    <property type="component" value="Unassembled WGS sequence"/>
</dbReference>
<sequence length="186" mass="21304">MPGRTPNEAVDVFLEPLRTAINVLADYSKIVTSRRSGYKKGDTYSWVLNGPSGMRLTGIGWFFAEMRFQIVDADQKKHDGPIRVSTRGYRYRLRREGRSEDEWLIHWHPTGNSPYKEPHVHIPPDLGRHLPTGRITFEKVIAWCIEYGARTKDTEAQALQQLALCEAPHLLYRSWSDSPQQAGLSI</sequence>
<accession>A0A558A3Q0</accession>
<dbReference type="AlphaFoldDB" id="A0A558A3Q0"/>
<evidence type="ECO:0000313" key="1">
    <source>
        <dbReference type="EMBL" id="TVT18911.1"/>
    </source>
</evidence>
<reference evidence="1 2" key="1">
    <citation type="submission" date="2019-07" db="EMBL/GenBank/DDBJ databases">
        <title>New species of Amycolatopsis and Streptomyces.</title>
        <authorList>
            <person name="Duangmal K."/>
            <person name="Teo W.F.A."/>
            <person name="Lipun K."/>
        </authorList>
    </citation>
    <scope>NUCLEOTIDE SEQUENCE [LARGE SCALE GENOMIC DNA]</scope>
    <source>
        <strain evidence="1 2">JCM 30562</strain>
    </source>
</reference>
<evidence type="ECO:0000313" key="2">
    <source>
        <dbReference type="Proteomes" id="UP000318578"/>
    </source>
</evidence>
<organism evidence="1 2">
    <name type="scientific">Amycolatopsis acidiphila</name>
    <dbReference type="NCBI Taxonomy" id="715473"/>
    <lineage>
        <taxon>Bacteria</taxon>
        <taxon>Bacillati</taxon>
        <taxon>Actinomycetota</taxon>
        <taxon>Actinomycetes</taxon>
        <taxon>Pseudonocardiales</taxon>
        <taxon>Pseudonocardiaceae</taxon>
        <taxon>Amycolatopsis</taxon>
    </lineage>
</organism>
<protein>
    <submittedName>
        <fullName evidence="1">Uncharacterized protein</fullName>
    </submittedName>
</protein>
<proteinExistence type="predicted"/>
<dbReference type="OrthoDB" id="3688655at2"/>